<accession>A0A8H2WBL6</accession>
<evidence type="ECO:0000256" key="1">
    <source>
        <dbReference type="SAM" id="MobiDB-lite"/>
    </source>
</evidence>
<sequence>MITPKVQMDHIIRHLAMRRGGITSFILMSSSQPRRNRVGKLSIQTHSTDSSPREAFNLDKFIRENESWAPPSPREILARRLFREAQQASNMKPRKSSSQSSGDYLIRRSLKGEHMV</sequence>
<gene>
    <name evidence="2" type="ORF">RDB_LOCUS22676</name>
</gene>
<dbReference type="Proteomes" id="UP000663846">
    <property type="component" value="Unassembled WGS sequence"/>
</dbReference>
<evidence type="ECO:0000313" key="2">
    <source>
        <dbReference type="EMBL" id="CAE6366016.1"/>
    </source>
</evidence>
<feature type="region of interest" description="Disordered" evidence="1">
    <location>
        <begin position="82"/>
        <end position="116"/>
    </location>
</feature>
<evidence type="ECO:0000313" key="3">
    <source>
        <dbReference type="Proteomes" id="UP000663846"/>
    </source>
</evidence>
<feature type="compositionally biased region" description="Polar residues" evidence="1">
    <location>
        <begin position="86"/>
        <end position="102"/>
    </location>
</feature>
<protein>
    <submittedName>
        <fullName evidence="2">Uncharacterized protein</fullName>
    </submittedName>
</protein>
<reference evidence="2" key="1">
    <citation type="submission" date="2021-01" db="EMBL/GenBank/DDBJ databases">
        <authorList>
            <person name="Kaushik A."/>
        </authorList>
    </citation>
    <scope>NUCLEOTIDE SEQUENCE</scope>
    <source>
        <strain evidence="2">AG1-1C</strain>
    </source>
</reference>
<comment type="caution">
    <text evidence="2">The sequence shown here is derived from an EMBL/GenBank/DDBJ whole genome shotgun (WGS) entry which is preliminary data.</text>
</comment>
<dbReference type="AlphaFoldDB" id="A0A8H2WBL6"/>
<organism evidence="2 3">
    <name type="scientific">Rhizoctonia solani</name>
    <dbReference type="NCBI Taxonomy" id="456999"/>
    <lineage>
        <taxon>Eukaryota</taxon>
        <taxon>Fungi</taxon>
        <taxon>Dikarya</taxon>
        <taxon>Basidiomycota</taxon>
        <taxon>Agaricomycotina</taxon>
        <taxon>Agaricomycetes</taxon>
        <taxon>Cantharellales</taxon>
        <taxon>Ceratobasidiaceae</taxon>
        <taxon>Rhizoctonia</taxon>
    </lineage>
</organism>
<proteinExistence type="predicted"/>
<dbReference type="EMBL" id="CAJMWS010000111">
    <property type="protein sequence ID" value="CAE6366016.1"/>
    <property type="molecule type" value="Genomic_DNA"/>
</dbReference>
<name>A0A8H2WBL6_9AGAM</name>